<dbReference type="GO" id="GO:0005524">
    <property type="term" value="F:ATP binding"/>
    <property type="evidence" value="ECO:0007669"/>
    <property type="project" value="UniProtKB-KW"/>
</dbReference>
<accession>A0A2A6CTM4</accession>
<dbReference type="FunFam" id="1.10.10.2520:FF:000004">
    <property type="entry name" value="Ion channel"/>
    <property type="match status" value="1"/>
</dbReference>
<dbReference type="InterPro" id="IPR011009">
    <property type="entry name" value="Kinase-like_dom_sf"/>
</dbReference>
<dbReference type="Proteomes" id="UP000005239">
    <property type="component" value="Unassembled WGS sequence"/>
</dbReference>
<dbReference type="PANTHER" id="PTHR11584">
    <property type="entry name" value="SERINE/THREONINE PROTEIN KINASE"/>
    <property type="match status" value="1"/>
</dbReference>
<keyword evidence="3" id="KW-0547">Nucleotide-binding</keyword>
<keyword evidence="5" id="KW-0067">ATP-binding</keyword>
<reference evidence="6" key="2">
    <citation type="submission" date="2022-06" db="UniProtKB">
        <authorList>
            <consortium name="EnsemblMetazoa"/>
        </authorList>
    </citation>
    <scope>IDENTIFICATION</scope>
    <source>
        <strain evidence="6">PS312</strain>
    </source>
</reference>
<dbReference type="SUPFAM" id="SSF56112">
    <property type="entry name" value="Protein kinase-like (PK-like)"/>
    <property type="match status" value="1"/>
</dbReference>
<dbReference type="InterPro" id="IPR000719">
    <property type="entry name" value="Prot_kinase_dom"/>
</dbReference>
<reference evidence="7" key="1">
    <citation type="journal article" date="2008" name="Nat. Genet.">
        <title>The Pristionchus pacificus genome provides a unique perspective on nematode lifestyle and parasitism.</title>
        <authorList>
            <person name="Dieterich C."/>
            <person name="Clifton S.W."/>
            <person name="Schuster L.N."/>
            <person name="Chinwalla A."/>
            <person name="Delehaunty K."/>
            <person name="Dinkelacker I."/>
            <person name="Fulton L."/>
            <person name="Fulton R."/>
            <person name="Godfrey J."/>
            <person name="Minx P."/>
            <person name="Mitreva M."/>
            <person name="Roeseler W."/>
            <person name="Tian H."/>
            <person name="Witte H."/>
            <person name="Yang S.P."/>
            <person name="Wilson R.K."/>
            <person name="Sommer R.J."/>
        </authorList>
    </citation>
    <scope>NUCLEOTIDE SEQUENCE [LARGE SCALE GENOMIC DNA]</scope>
    <source>
        <strain evidence="7">PS312</strain>
    </source>
</reference>
<dbReference type="GO" id="GO:0004674">
    <property type="term" value="F:protein serine/threonine kinase activity"/>
    <property type="evidence" value="ECO:0007669"/>
    <property type="project" value="UniProtKB-KW"/>
</dbReference>
<dbReference type="AlphaFoldDB" id="A0A2A6CTM4"/>
<dbReference type="GO" id="GO:0007254">
    <property type="term" value="P:JNK cascade"/>
    <property type="evidence" value="ECO:0000318"/>
    <property type="project" value="GO_Central"/>
</dbReference>
<keyword evidence="1" id="KW-0723">Serine/threonine-protein kinase</keyword>
<dbReference type="GO" id="GO:0038066">
    <property type="term" value="P:p38MAPK cascade"/>
    <property type="evidence" value="ECO:0000318"/>
    <property type="project" value="GO_Central"/>
</dbReference>
<evidence type="ECO:0000313" key="6">
    <source>
        <dbReference type="EnsemblMetazoa" id="PPA16151.1"/>
    </source>
</evidence>
<name>A0A2A6CTM4_PRIPA</name>
<proteinExistence type="predicted"/>
<dbReference type="GO" id="GO:0004672">
    <property type="term" value="F:protein kinase activity"/>
    <property type="evidence" value="ECO:0000318"/>
    <property type="project" value="GO_Central"/>
</dbReference>
<evidence type="ECO:0000256" key="2">
    <source>
        <dbReference type="ARBA" id="ARBA00022679"/>
    </source>
</evidence>
<dbReference type="Gene3D" id="1.10.510.10">
    <property type="entry name" value="Transferase(Phosphotransferase) domain 1"/>
    <property type="match status" value="1"/>
</dbReference>
<evidence type="ECO:0000256" key="1">
    <source>
        <dbReference type="ARBA" id="ARBA00022527"/>
    </source>
</evidence>
<dbReference type="Pfam" id="PF00069">
    <property type="entry name" value="Pkinase"/>
    <property type="match status" value="1"/>
</dbReference>
<accession>A0A8R1YFX3</accession>
<protein>
    <submittedName>
        <fullName evidence="6">Protein kinase domain-containing protein</fullName>
    </submittedName>
</protein>
<sequence length="478" mass="54399">MERSFGRSLELNWTDASVIRRGAQVLKKTMWHEARGEPELGQIGVAHVIKNRADANRGYWGGRNVADVCLKSKQFACWNNQSPDNSNPSGEGYDRMHEIARGVLDGRIPDPTRGALYYNNPAKETASWVNNVEPGERIPHNDPLKFDWNGAIQISRGAQGVVYRVPSRSGEVAVKTGVAEDEIERLKRLCHSNIIQFSGITTFNNHTAMVMEYVDRNLRQHLDRGRLNKNSFLEITRGIADGLVYIHDKGMTHRDIKSHNILVQLTMTGQCIPKIADFGIAREVPKEWTRMRIIGSYHYMAPELLIPERITGTDEDAVQARRVQLAKLEPRMDTWSFGCLVWEMLSGLVPYIGCDPVTLPTMVAKGQLRIPLPHNSMESLLNMLQRCLVIMPEFRSTMHDIVEMSEELTVEMKGLTDDEWSAEQQKYLDELALHGFKSRSATDMLKSRDSQMRKRVGDFLKEGWDEFARPILKNLLSK</sequence>
<dbReference type="Gene3D" id="3.30.200.20">
    <property type="entry name" value="Phosphorylase Kinase, domain 1"/>
    <property type="match status" value="1"/>
</dbReference>
<dbReference type="EnsemblMetazoa" id="PPA16151.1">
    <property type="protein sequence ID" value="PPA16151.1"/>
    <property type="gene ID" value="WBGene00105705"/>
</dbReference>
<dbReference type="InterPro" id="IPR042047">
    <property type="entry name" value="SleB_dom1"/>
</dbReference>
<keyword evidence="7" id="KW-1185">Reference proteome</keyword>
<gene>
    <name evidence="6" type="primary">WBGene00105705</name>
</gene>
<dbReference type="Gene3D" id="1.10.10.2520">
    <property type="entry name" value="Cell wall hydrolase SleB, domain 1"/>
    <property type="match status" value="1"/>
</dbReference>
<dbReference type="SMART" id="SM00220">
    <property type="entry name" value="S_TKc"/>
    <property type="match status" value="1"/>
</dbReference>
<dbReference type="GO" id="GO:0016787">
    <property type="term" value="F:hydrolase activity"/>
    <property type="evidence" value="ECO:0007669"/>
    <property type="project" value="InterPro"/>
</dbReference>
<dbReference type="PROSITE" id="PS00108">
    <property type="entry name" value="PROTEIN_KINASE_ST"/>
    <property type="match status" value="1"/>
</dbReference>
<dbReference type="Gene3D" id="6.20.240.60">
    <property type="match status" value="1"/>
</dbReference>
<organism evidence="6 7">
    <name type="scientific">Pristionchus pacificus</name>
    <name type="common">Parasitic nematode worm</name>
    <dbReference type="NCBI Taxonomy" id="54126"/>
    <lineage>
        <taxon>Eukaryota</taxon>
        <taxon>Metazoa</taxon>
        <taxon>Ecdysozoa</taxon>
        <taxon>Nematoda</taxon>
        <taxon>Chromadorea</taxon>
        <taxon>Rhabditida</taxon>
        <taxon>Rhabditina</taxon>
        <taxon>Diplogasteromorpha</taxon>
        <taxon>Diplogasteroidea</taxon>
        <taxon>Neodiplogasteridae</taxon>
        <taxon>Pristionchus</taxon>
    </lineage>
</organism>
<keyword evidence="4" id="KW-0418">Kinase</keyword>
<dbReference type="InterPro" id="IPR011105">
    <property type="entry name" value="Cell_wall_hydrolase_SleB"/>
</dbReference>
<dbReference type="PROSITE" id="PS50011">
    <property type="entry name" value="PROTEIN_KINASE_DOM"/>
    <property type="match status" value="1"/>
</dbReference>
<evidence type="ECO:0000256" key="4">
    <source>
        <dbReference type="ARBA" id="ARBA00022777"/>
    </source>
</evidence>
<keyword evidence="2" id="KW-0808">Transferase</keyword>
<evidence type="ECO:0000256" key="5">
    <source>
        <dbReference type="ARBA" id="ARBA00022840"/>
    </source>
</evidence>
<dbReference type="PANTHER" id="PTHR11584:SF369">
    <property type="entry name" value="MITOGEN-ACTIVATED PROTEIN KINASE KINASE KINASE 19-RELATED"/>
    <property type="match status" value="1"/>
</dbReference>
<dbReference type="InterPro" id="IPR008271">
    <property type="entry name" value="Ser/Thr_kinase_AS"/>
</dbReference>
<dbReference type="Pfam" id="PF07486">
    <property type="entry name" value="Hydrolase_2"/>
    <property type="match status" value="1"/>
</dbReference>
<evidence type="ECO:0000256" key="3">
    <source>
        <dbReference type="ARBA" id="ARBA00022741"/>
    </source>
</evidence>
<evidence type="ECO:0000313" key="7">
    <source>
        <dbReference type="Proteomes" id="UP000005239"/>
    </source>
</evidence>